<dbReference type="RefSeq" id="WP_161927960.1">
    <property type="nucleotide sequence ID" value="NZ_BJOU01000002.1"/>
</dbReference>
<evidence type="ECO:0000313" key="4">
    <source>
        <dbReference type="Proteomes" id="UP000444980"/>
    </source>
</evidence>
<evidence type="ECO:0000256" key="1">
    <source>
        <dbReference type="ARBA" id="ARBA00022729"/>
    </source>
</evidence>
<keyword evidence="1 2" id="KW-0732">Signal</keyword>
<protein>
    <submittedName>
        <fullName evidence="3">Porin MspD</fullName>
    </submittedName>
</protein>
<comment type="caution">
    <text evidence="3">The sequence shown here is derived from an EMBL/GenBank/DDBJ whole genome shotgun (WGS) entry which is preliminary data.</text>
</comment>
<reference evidence="4" key="1">
    <citation type="submission" date="2019-06" db="EMBL/GenBank/DDBJ databases">
        <title>Gordonia isolated from sludge of a wastewater treatment plant.</title>
        <authorList>
            <person name="Tamura T."/>
            <person name="Aoyama K."/>
            <person name="Kang Y."/>
            <person name="Saito S."/>
            <person name="Akiyama N."/>
            <person name="Yazawa K."/>
            <person name="Gonoi T."/>
            <person name="Mikami Y."/>
        </authorList>
    </citation>
    <scope>NUCLEOTIDE SEQUENCE [LARGE SCALE GENOMIC DNA]</scope>
    <source>
        <strain evidence="4">NBRC 107697</strain>
    </source>
</reference>
<dbReference type="Proteomes" id="UP000444980">
    <property type="component" value="Unassembled WGS sequence"/>
</dbReference>
<dbReference type="InterPro" id="IPR036435">
    <property type="entry name" value="Leukocidin/porin_MspA_sf"/>
</dbReference>
<feature type="chain" id="PRO_5029564969" evidence="2">
    <location>
        <begin position="32"/>
        <end position="221"/>
    </location>
</feature>
<dbReference type="EMBL" id="BJOU01000002">
    <property type="protein sequence ID" value="GED98558.1"/>
    <property type="molecule type" value="Genomic_DNA"/>
</dbReference>
<organism evidence="3 4">
    <name type="scientific">Gordonia crocea</name>
    <dbReference type="NCBI Taxonomy" id="589162"/>
    <lineage>
        <taxon>Bacteria</taxon>
        <taxon>Bacillati</taxon>
        <taxon>Actinomycetota</taxon>
        <taxon>Actinomycetes</taxon>
        <taxon>Mycobacteriales</taxon>
        <taxon>Gordoniaceae</taxon>
        <taxon>Gordonia</taxon>
    </lineage>
</organism>
<feature type="signal peptide" evidence="2">
    <location>
        <begin position="1"/>
        <end position="31"/>
    </location>
</feature>
<accession>A0A7I9UZF8</accession>
<evidence type="ECO:0000313" key="3">
    <source>
        <dbReference type="EMBL" id="GED98558.1"/>
    </source>
</evidence>
<dbReference type="Gene3D" id="2.60.40.1650">
    <property type="entry name" value="Porin MspA (Ig-like beta-sandwich domain)"/>
    <property type="match status" value="1"/>
</dbReference>
<name>A0A7I9UZF8_9ACTN</name>
<dbReference type="Pfam" id="PF09203">
    <property type="entry name" value="MspA"/>
    <property type="match status" value="1"/>
</dbReference>
<sequence length="221" mass="23364">MTSMGRRSRGALSVAAAVMAAGMLVAGPAQARVEGGDSVVDGKKRKIAALVSDTRVESVVPIDSNPTSRQWRYSGKSTLRITGGDEDEDGAKVEDWGGTVTFGFLIGYPATLTGSIGVSYSTPNITWWVPLEPSQQEIRGPYINWNMLPTVTGNLAVGFGPGVRAVDATTGQAKGAGGVLRVKNFHGAVTGVLGQVTIQPYIRVWSNEGDTIMVYGRKHLL</sequence>
<dbReference type="Gene3D" id="2.10.300.10">
    <property type="entry name" value="Porin MspA ribbon domain"/>
    <property type="match status" value="1"/>
</dbReference>
<keyword evidence="4" id="KW-1185">Reference proteome</keyword>
<dbReference type="AlphaFoldDB" id="A0A7I9UZF8"/>
<dbReference type="SUPFAM" id="SSF56959">
    <property type="entry name" value="Leukocidin-like"/>
    <property type="match status" value="1"/>
</dbReference>
<gene>
    <name evidence="3" type="primary">mspD</name>
    <name evidence="3" type="ORF">nbrc107697_25970</name>
</gene>
<evidence type="ECO:0000256" key="2">
    <source>
        <dbReference type="SAM" id="SignalP"/>
    </source>
</evidence>
<dbReference type="InterPro" id="IPR015286">
    <property type="entry name" value="Porin_fam_mycobact-type"/>
</dbReference>
<proteinExistence type="predicted"/>
<dbReference type="OrthoDB" id="4569497at2"/>